<gene>
    <name evidence="1" type="ORF">APUTEX25_001432</name>
</gene>
<comment type="caution">
    <text evidence="1">The sequence shown here is derived from an EMBL/GenBank/DDBJ whole genome shotgun (WGS) entry which is preliminary data.</text>
</comment>
<sequence length="77" mass="8587">MSYKPAPSFWRNVFSFRSRADKVSWAVAFAAALGLTYATQREVQTLHTERELAREISREKQLIKAAKEGTGGGPDLS</sequence>
<dbReference type="AlphaFoldDB" id="A0A3M7L3J4"/>
<evidence type="ECO:0000313" key="1">
    <source>
        <dbReference type="EMBL" id="RMZ56585.1"/>
    </source>
</evidence>
<dbReference type="EMBL" id="QOKY01000142">
    <property type="protein sequence ID" value="RMZ56585.1"/>
    <property type="molecule type" value="Genomic_DNA"/>
</dbReference>
<protein>
    <submittedName>
        <fullName evidence="1">Uncharacterized protein</fullName>
    </submittedName>
</protein>
<proteinExistence type="predicted"/>
<name>A0A3M7L3J4_AUXPR</name>
<organism evidence="1 2">
    <name type="scientific">Auxenochlorella protothecoides</name>
    <name type="common">Green microalga</name>
    <name type="synonym">Chlorella protothecoides</name>
    <dbReference type="NCBI Taxonomy" id="3075"/>
    <lineage>
        <taxon>Eukaryota</taxon>
        <taxon>Viridiplantae</taxon>
        <taxon>Chlorophyta</taxon>
        <taxon>core chlorophytes</taxon>
        <taxon>Trebouxiophyceae</taxon>
        <taxon>Chlorellales</taxon>
        <taxon>Chlorellaceae</taxon>
        <taxon>Auxenochlorella</taxon>
    </lineage>
</organism>
<dbReference type="Proteomes" id="UP000279271">
    <property type="component" value="Unassembled WGS sequence"/>
</dbReference>
<evidence type="ECO:0000313" key="2">
    <source>
        <dbReference type="Proteomes" id="UP000279271"/>
    </source>
</evidence>
<reference evidence="2" key="1">
    <citation type="journal article" date="2018" name="Algal Res.">
        <title>Characterization of plant carbon substrate utilization by Auxenochlorella protothecoides.</title>
        <authorList>
            <person name="Vogler B.W."/>
            <person name="Starkenburg S.R."/>
            <person name="Sudasinghe N."/>
            <person name="Schambach J.Y."/>
            <person name="Rollin J.A."/>
            <person name="Pattathil S."/>
            <person name="Barry A.N."/>
        </authorList>
    </citation>
    <scope>NUCLEOTIDE SEQUENCE [LARGE SCALE GENOMIC DNA]</scope>
    <source>
        <strain evidence="2">UTEX 25</strain>
    </source>
</reference>
<accession>A0A3M7L3J4</accession>